<name>A0A3P6T4H6_9BILA</name>
<evidence type="ECO:0000313" key="2">
    <source>
        <dbReference type="EMBL" id="VDK61894.1"/>
    </source>
</evidence>
<dbReference type="Proteomes" id="UP000271098">
    <property type="component" value="Unassembled WGS sequence"/>
</dbReference>
<dbReference type="OrthoDB" id="5872744at2759"/>
<evidence type="ECO:0000256" key="1">
    <source>
        <dbReference type="SAM" id="MobiDB-lite"/>
    </source>
</evidence>
<proteinExistence type="predicted"/>
<organism evidence="2 3">
    <name type="scientific">Gongylonema pulchrum</name>
    <dbReference type="NCBI Taxonomy" id="637853"/>
    <lineage>
        <taxon>Eukaryota</taxon>
        <taxon>Metazoa</taxon>
        <taxon>Ecdysozoa</taxon>
        <taxon>Nematoda</taxon>
        <taxon>Chromadorea</taxon>
        <taxon>Rhabditida</taxon>
        <taxon>Spirurina</taxon>
        <taxon>Spiruromorpha</taxon>
        <taxon>Spiruroidea</taxon>
        <taxon>Gongylonematidae</taxon>
        <taxon>Gongylonema</taxon>
    </lineage>
</organism>
<feature type="region of interest" description="Disordered" evidence="1">
    <location>
        <begin position="44"/>
        <end position="68"/>
    </location>
</feature>
<sequence length="68" mass="8135">MGRRRCKFHVVNRPGLRCTLCGIKSETFETIGQFHEHLLSCRKTPDPRKERKKRKLEKRDENLQDAKQ</sequence>
<dbReference type="AlphaFoldDB" id="A0A3P6T4H6"/>
<evidence type="ECO:0000313" key="3">
    <source>
        <dbReference type="Proteomes" id="UP000271098"/>
    </source>
</evidence>
<accession>A0A3P6T4H6</accession>
<dbReference type="EMBL" id="UYRT01023988">
    <property type="protein sequence ID" value="VDK61894.1"/>
    <property type="molecule type" value="Genomic_DNA"/>
</dbReference>
<feature type="compositionally biased region" description="Basic and acidic residues" evidence="1">
    <location>
        <begin position="57"/>
        <end position="68"/>
    </location>
</feature>
<protein>
    <submittedName>
        <fullName evidence="2">Uncharacterized protein</fullName>
    </submittedName>
</protein>
<keyword evidence="3" id="KW-1185">Reference proteome</keyword>
<gene>
    <name evidence="2" type="ORF">GPUH_LOCUS8333</name>
</gene>
<reference evidence="2 3" key="1">
    <citation type="submission" date="2018-11" db="EMBL/GenBank/DDBJ databases">
        <authorList>
            <consortium name="Pathogen Informatics"/>
        </authorList>
    </citation>
    <scope>NUCLEOTIDE SEQUENCE [LARGE SCALE GENOMIC DNA]</scope>
</reference>